<dbReference type="Pfam" id="PF00069">
    <property type="entry name" value="Pkinase"/>
    <property type="match status" value="1"/>
</dbReference>
<dbReference type="Pfam" id="PF12894">
    <property type="entry name" value="ANAPC4_WD40"/>
    <property type="match status" value="1"/>
</dbReference>
<evidence type="ECO:0000259" key="11">
    <source>
        <dbReference type="PROSITE" id="PS50011"/>
    </source>
</evidence>
<gene>
    <name evidence="12" type="primary">stkP_4</name>
    <name evidence="12" type="ORF">Pla8534_60210</name>
</gene>
<keyword evidence="5 12" id="KW-0418">Kinase</keyword>
<feature type="domain" description="Protein kinase" evidence="11">
    <location>
        <begin position="170"/>
        <end position="433"/>
    </location>
</feature>
<dbReference type="InterPro" id="IPR008271">
    <property type="entry name" value="Ser/Thr_kinase_AS"/>
</dbReference>
<feature type="repeat" description="WD" evidence="7">
    <location>
        <begin position="1222"/>
        <end position="1263"/>
    </location>
</feature>
<evidence type="ECO:0000256" key="9">
    <source>
        <dbReference type="SAM" id="MobiDB-lite"/>
    </source>
</evidence>
<dbReference type="EC" id="2.7.11.1" evidence="1"/>
<dbReference type="SUPFAM" id="SSF56112">
    <property type="entry name" value="Protein kinase-like (PK-like)"/>
    <property type="match status" value="1"/>
</dbReference>
<evidence type="ECO:0000256" key="5">
    <source>
        <dbReference type="ARBA" id="ARBA00022777"/>
    </source>
</evidence>
<dbReference type="Gene3D" id="1.10.510.10">
    <property type="entry name" value="Transferase(Phosphotransferase) domain 1"/>
    <property type="match status" value="1"/>
</dbReference>
<keyword evidence="10" id="KW-1133">Transmembrane helix</keyword>
<dbReference type="InterPro" id="IPR001680">
    <property type="entry name" value="WD40_rpt"/>
</dbReference>
<dbReference type="InterPro" id="IPR036322">
    <property type="entry name" value="WD40_repeat_dom_sf"/>
</dbReference>
<dbReference type="PROSITE" id="PS00108">
    <property type="entry name" value="PROTEIN_KINASE_ST"/>
    <property type="match status" value="1"/>
</dbReference>
<dbReference type="InterPro" id="IPR024977">
    <property type="entry name" value="Apc4-like_WD40_dom"/>
</dbReference>
<dbReference type="PROSITE" id="PS50082">
    <property type="entry name" value="WD_REPEATS_2"/>
    <property type="match status" value="1"/>
</dbReference>
<dbReference type="Proteomes" id="UP000317648">
    <property type="component" value="Chromosome"/>
</dbReference>
<keyword evidence="2" id="KW-0723">Serine/threonine-protein kinase</keyword>
<dbReference type="PROSITE" id="PS00107">
    <property type="entry name" value="PROTEIN_KINASE_ATP"/>
    <property type="match status" value="1"/>
</dbReference>
<keyword evidence="4 8" id="KW-0547">Nucleotide-binding</keyword>
<dbReference type="PROSITE" id="PS50294">
    <property type="entry name" value="WD_REPEATS_REGION"/>
    <property type="match status" value="1"/>
</dbReference>
<dbReference type="PANTHER" id="PTHR43289:SF34">
    <property type="entry name" value="SERINE_THREONINE-PROTEIN KINASE YBDM-RELATED"/>
    <property type="match status" value="1"/>
</dbReference>
<dbReference type="FunFam" id="1.10.510.10:FF:000021">
    <property type="entry name" value="Serine/threonine protein kinase"/>
    <property type="match status" value="1"/>
</dbReference>
<dbReference type="GO" id="GO:0004674">
    <property type="term" value="F:protein serine/threonine kinase activity"/>
    <property type="evidence" value="ECO:0007669"/>
    <property type="project" value="UniProtKB-KW"/>
</dbReference>
<dbReference type="EMBL" id="CP036433">
    <property type="protein sequence ID" value="QDU98160.1"/>
    <property type="molecule type" value="Genomic_DNA"/>
</dbReference>
<feature type="binding site" evidence="8">
    <location>
        <position position="199"/>
    </location>
    <ligand>
        <name>ATP</name>
        <dbReference type="ChEBI" id="CHEBI:30616"/>
    </ligand>
</feature>
<dbReference type="Gene3D" id="2.130.10.10">
    <property type="entry name" value="YVTN repeat-like/Quinoprotein amine dehydrogenase"/>
    <property type="match status" value="3"/>
</dbReference>
<reference evidence="12 13" key="1">
    <citation type="submission" date="2019-02" db="EMBL/GenBank/DDBJ databases">
        <title>Deep-cultivation of Planctomycetes and their phenomic and genomic characterization uncovers novel biology.</title>
        <authorList>
            <person name="Wiegand S."/>
            <person name="Jogler M."/>
            <person name="Boedeker C."/>
            <person name="Pinto D."/>
            <person name="Vollmers J."/>
            <person name="Rivas-Marin E."/>
            <person name="Kohn T."/>
            <person name="Peeters S.H."/>
            <person name="Heuer A."/>
            <person name="Rast P."/>
            <person name="Oberbeckmann S."/>
            <person name="Bunk B."/>
            <person name="Jeske O."/>
            <person name="Meyerdierks A."/>
            <person name="Storesund J.E."/>
            <person name="Kallscheuer N."/>
            <person name="Luecker S."/>
            <person name="Lage O.M."/>
            <person name="Pohl T."/>
            <person name="Merkel B.J."/>
            <person name="Hornburger P."/>
            <person name="Mueller R.-W."/>
            <person name="Bruemmer F."/>
            <person name="Labrenz M."/>
            <person name="Spormann A.M."/>
            <person name="Op den Camp H."/>
            <person name="Overmann J."/>
            <person name="Amann R."/>
            <person name="Jetten M.S.M."/>
            <person name="Mascher T."/>
            <person name="Medema M.H."/>
            <person name="Devos D.P."/>
            <person name="Kaster A.-K."/>
            <person name="Ovreas L."/>
            <person name="Rohde M."/>
            <person name="Galperin M.Y."/>
            <person name="Jogler C."/>
        </authorList>
    </citation>
    <scope>NUCLEOTIDE SEQUENCE [LARGE SCALE GENOMIC DNA]</scope>
    <source>
        <strain evidence="12 13">Pla85_3_4</strain>
    </source>
</reference>
<keyword evidence="13" id="KW-1185">Reference proteome</keyword>
<dbReference type="CDD" id="cd14014">
    <property type="entry name" value="STKc_PknB_like"/>
    <property type="match status" value="1"/>
</dbReference>
<organism evidence="12 13">
    <name type="scientific">Lignipirellula cremea</name>
    <dbReference type="NCBI Taxonomy" id="2528010"/>
    <lineage>
        <taxon>Bacteria</taxon>
        <taxon>Pseudomonadati</taxon>
        <taxon>Planctomycetota</taxon>
        <taxon>Planctomycetia</taxon>
        <taxon>Pirellulales</taxon>
        <taxon>Pirellulaceae</taxon>
        <taxon>Lignipirellula</taxon>
    </lineage>
</organism>
<evidence type="ECO:0000256" key="7">
    <source>
        <dbReference type="PROSITE-ProRule" id="PRU00221"/>
    </source>
</evidence>
<evidence type="ECO:0000256" key="1">
    <source>
        <dbReference type="ARBA" id="ARBA00012513"/>
    </source>
</evidence>
<dbReference type="InterPro" id="IPR017441">
    <property type="entry name" value="Protein_kinase_ATP_BS"/>
</dbReference>
<evidence type="ECO:0000256" key="2">
    <source>
        <dbReference type="ARBA" id="ARBA00022527"/>
    </source>
</evidence>
<keyword evidence="6 8" id="KW-0067">ATP-binding</keyword>
<dbReference type="InterPro" id="IPR000719">
    <property type="entry name" value="Prot_kinase_dom"/>
</dbReference>
<dbReference type="OrthoDB" id="500858at2"/>
<sequence length="1325" mass="142984">MPAANSLLESLGDQHRREVETLLVQFDSTWQPGRMEEFSQRIATADWQLAALIELVKIDLDRRWSCGSHASLDDYLAQYPELGGREQVALDLVQAEFEIRLHYGDAPGMADYAARFPQHAAALHAWTPSAPSVLPATAQIDTSHALKSSTNAIAGGLYSADLPLGEFGRYRIEKKLGQGGMGAVYLAHDSRLERQVALKVPRFAEHDDPQILERFLREAKAAATIDHPNLCPVYDVGEVDGVHYLSMAYIEGRSLAECLRESGPLSQTVAADLTRKLALALAEAHQHGVVHRDLKPANIMINRRGEPVIMDFGLARRSESEDVRLTQSGAIVGTPAYMAPEQVEGDAPAIGPQTDVYALGVILYELLSGSLPHQGNVAQLLASILRDEPAPLAEVRRDVSADLAAICGRAMAKRLTDRFASAEELAESLHCFLDTAAFEPDAEFATTFIGPPQADSLTRRSRANRMPSIAPTRVLPQRRERRKPLFIAALTVAAILGLTIALGVVYIATDTGHLRIEFNDHHVQVVVKKNGKVVKVIDSHSGTKVQLRRGTYEISLAGGDTARVQPQPTKISIVRGGNEVLRIESIPKNEKGPPPGLAETRVPATTAPATTAPATTAPATSVPESVKPAEKSLATASLVELRAMVEDADSLDARSLAELQNHLHMLVRTQGESLQGMTAAGLLAGLPSQFDQWEGSPGQPALPMAEAGEAAKDPPELIAVLGDVKLRHFHQVRGLAAHPEGKFVASISSNLIFWDTETGHATELLSNLISSGQLAFSPDGKHLAMCTMVGQMYLWDVKTLQLLKRVTPKGRFRCDHWCYSPDGRFLAVARNDSVIDIVDAQAFTVLKQLRVSGDINGIAVLDDSNSLAVSFVKSPVEIWSVASGALQEKLSIVGDRLAASTGLLAVSRDETVQLIDVATRETKFEVATGADIVQMCFNADGSELVTLSRGGSAAVCSMEQQVMSRRIDSGLQQAEHLSAAKNGIYAFAGRIDVSIYNDQTKVLLRNAGPHTHGVHDVDFDAAEQRLASVDYGSNVVVWSLADKSPIVEFNTSENFARLVAFFDESSLAVGMLGNQVGMFSAHNGAPGAHWDLGLNRVLAGGNSDPADFAASADDNSLVALRDDGEVCLWNAASNMHTTWSTYDRNAMQIDITPQLSRLVVKSHNKLYLIDAASPQLESFAAGEIASATAVAISPDGAIIAVGSSTGEIVLVRRSDKTTLKVLRGHRELFNRLKFTGDGRLLVASGSHGALSVWDMQGQRVLCRIQHSEPNSSAMDFTLTRDGRYVAVAVGNGTIPILRLCKRGIREPFVLKGENDEQFRDSAPAD</sequence>
<dbReference type="PROSITE" id="PS50011">
    <property type="entry name" value="PROTEIN_KINASE_DOM"/>
    <property type="match status" value="1"/>
</dbReference>
<protein>
    <recommendedName>
        <fullName evidence="1">non-specific serine/threonine protein kinase</fullName>
        <ecNumber evidence="1">2.7.11.1</ecNumber>
    </recommendedName>
</protein>
<dbReference type="InterPro" id="IPR011047">
    <property type="entry name" value="Quinoprotein_ADH-like_sf"/>
</dbReference>
<feature type="compositionally biased region" description="Low complexity" evidence="9">
    <location>
        <begin position="609"/>
        <end position="620"/>
    </location>
</feature>
<keyword evidence="7" id="KW-0853">WD repeat</keyword>
<dbReference type="PANTHER" id="PTHR43289">
    <property type="entry name" value="MITOGEN-ACTIVATED PROTEIN KINASE KINASE KINASE 20-RELATED"/>
    <property type="match status" value="1"/>
</dbReference>
<dbReference type="InterPro" id="IPR011009">
    <property type="entry name" value="Kinase-like_dom_sf"/>
</dbReference>
<dbReference type="SUPFAM" id="SSF50998">
    <property type="entry name" value="Quinoprotein alcohol dehydrogenase-like"/>
    <property type="match status" value="1"/>
</dbReference>
<keyword evidence="10" id="KW-0472">Membrane</keyword>
<dbReference type="SMART" id="SM00320">
    <property type="entry name" value="WD40"/>
    <property type="match status" value="8"/>
</dbReference>
<evidence type="ECO:0000256" key="4">
    <source>
        <dbReference type="ARBA" id="ARBA00022741"/>
    </source>
</evidence>
<feature type="region of interest" description="Disordered" evidence="9">
    <location>
        <begin position="609"/>
        <end position="628"/>
    </location>
</feature>
<dbReference type="KEGG" id="lcre:Pla8534_60210"/>
<name>A0A518E241_9BACT</name>
<dbReference type="SUPFAM" id="SSF50978">
    <property type="entry name" value="WD40 repeat-like"/>
    <property type="match status" value="1"/>
</dbReference>
<dbReference type="SMART" id="SM00220">
    <property type="entry name" value="S_TKc"/>
    <property type="match status" value="1"/>
</dbReference>
<accession>A0A518E241</accession>
<evidence type="ECO:0000256" key="6">
    <source>
        <dbReference type="ARBA" id="ARBA00022840"/>
    </source>
</evidence>
<evidence type="ECO:0000313" key="13">
    <source>
        <dbReference type="Proteomes" id="UP000317648"/>
    </source>
</evidence>
<keyword evidence="10" id="KW-0812">Transmembrane</keyword>
<feature type="transmembrane region" description="Helical" evidence="10">
    <location>
        <begin position="485"/>
        <end position="508"/>
    </location>
</feature>
<evidence type="ECO:0000256" key="3">
    <source>
        <dbReference type="ARBA" id="ARBA00022679"/>
    </source>
</evidence>
<keyword evidence="3 12" id="KW-0808">Transferase</keyword>
<dbReference type="Gene3D" id="3.30.200.20">
    <property type="entry name" value="Phosphorylase Kinase, domain 1"/>
    <property type="match status" value="1"/>
</dbReference>
<dbReference type="InterPro" id="IPR015943">
    <property type="entry name" value="WD40/YVTN_repeat-like_dom_sf"/>
</dbReference>
<evidence type="ECO:0000256" key="8">
    <source>
        <dbReference type="PROSITE-ProRule" id="PRU10141"/>
    </source>
</evidence>
<dbReference type="GO" id="GO:0005524">
    <property type="term" value="F:ATP binding"/>
    <property type="evidence" value="ECO:0007669"/>
    <property type="project" value="UniProtKB-UniRule"/>
</dbReference>
<evidence type="ECO:0000256" key="10">
    <source>
        <dbReference type="SAM" id="Phobius"/>
    </source>
</evidence>
<evidence type="ECO:0000313" key="12">
    <source>
        <dbReference type="EMBL" id="QDU98160.1"/>
    </source>
</evidence>
<proteinExistence type="predicted"/>